<dbReference type="PROSITE" id="PS00028">
    <property type="entry name" value="ZINC_FINGER_C2H2_1"/>
    <property type="match status" value="2"/>
</dbReference>
<feature type="compositionally biased region" description="Polar residues" evidence="1">
    <location>
        <begin position="179"/>
        <end position="197"/>
    </location>
</feature>
<reference evidence="3 4" key="2">
    <citation type="submission" date="2018-11" db="EMBL/GenBank/DDBJ databases">
        <authorList>
            <consortium name="Pathogen Informatics"/>
        </authorList>
    </citation>
    <scope>NUCLEOTIDE SEQUENCE [LARGE SCALE GENOMIC DNA]</scope>
</reference>
<evidence type="ECO:0000313" key="3">
    <source>
        <dbReference type="EMBL" id="VDN32769.1"/>
    </source>
</evidence>
<accession>A0A183EDA1</accession>
<keyword evidence="4" id="KW-1185">Reference proteome</keyword>
<feature type="domain" description="C2H2-type" evidence="2">
    <location>
        <begin position="63"/>
        <end position="84"/>
    </location>
</feature>
<name>A0A183EDA1_9BILA</name>
<dbReference type="AlphaFoldDB" id="A0A183EDA1"/>
<feature type="domain" description="C2H2-type" evidence="2">
    <location>
        <begin position="112"/>
        <end position="133"/>
    </location>
</feature>
<proteinExistence type="predicted"/>
<sequence length="236" mass="25687">MVPSLLEQLQLANTPQDDAFRMLSGMFGGNEGATPGAAVPSASNVLLQSAFTANVSPSKDTYCEKCDKNFCNRYFLRTHKWKKHGIPMAEKNPPTLGLMPSPQCYVLQDTYCEKCDKNFCNRYFLRTHKWKKHGIPMAEKNPPPLGLMPSPTNPLDMPSTSAGINFNPSELLAAMCGQQAPQISPSKTSGSQPTSVIVNRPSGGASSPPTKQPRLDDRSKCDSGETSAALRLALRK</sequence>
<gene>
    <name evidence="3" type="ORF">GPUH_LOCUS18943</name>
</gene>
<protein>
    <submittedName>
        <fullName evidence="5">C2H2-type domain-containing protein</fullName>
    </submittedName>
</protein>
<organism evidence="5">
    <name type="scientific">Gongylonema pulchrum</name>
    <dbReference type="NCBI Taxonomy" id="637853"/>
    <lineage>
        <taxon>Eukaryota</taxon>
        <taxon>Metazoa</taxon>
        <taxon>Ecdysozoa</taxon>
        <taxon>Nematoda</taxon>
        <taxon>Chromadorea</taxon>
        <taxon>Rhabditida</taxon>
        <taxon>Spirurina</taxon>
        <taxon>Spiruromorpha</taxon>
        <taxon>Spiruroidea</taxon>
        <taxon>Gongylonematidae</taxon>
        <taxon>Gongylonema</taxon>
    </lineage>
</organism>
<dbReference type="WBParaSite" id="GPUH_0001896701-mRNA-1">
    <property type="protein sequence ID" value="GPUH_0001896701-mRNA-1"/>
    <property type="gene ID" value="GPUH_0001896701"/>
</dbReference>
<dbReference type="OrthoDB" id="10020956at2759"/>
<evidence type="ECO:0000313" key="5">
    <source>
        <dbReference type="WBParaSite" id="GPUH_0001896701-mRNA-1"/>
    </source>
</evidence>
<evidence type="ECO:0000256" key="1">
    <source>
        <dbReference type="SAM" id="MobiDB-lite"/>
    </source>
</evidence>
<dbReference type="InterPro" id="IPR013087">
    <property type="entry name" value="Znf_C2H2_type"/>
</dbReference>
<feature type="compositionally biased region" description="Basic and acidic residues" evidence="1">
    <location>
        <begin position="213"/>
        <end position="223"/>
    </location>
</feature>
<feature type="region of interest" description="Disordered" evidence="1">
    <location>
        <begin position="178"/>
        <end position="236"/>
    </location>
</feature>
<dbReference type="Proteomes" id="UP000271098">
    <property type="component" value="Unassembled WGS sequence"/>
</dbReference>
<dbReference type="PANTHER" id="PTHR21190">
    <property type="entry name" value="GH10077P"/>
    <property type="match status" value="1"/>
</dbReference>
<evidence type="ECO:0000313" key="4">
    <source>
        <dbReference type="Proteomes" id="UP000271098"/>
    </source>
</evidence>
<evidence type="ECO:0000259" key="2">
    <source>
        <dbReference type="PROSITE" id="PS00028"/>
    </source>
</evidence>
<dbReference type="EMBL" id="UYRT01087624">
    <property type="protein sequence ID" value="VDN32769.1"/>
    <property type="molecule type" value="Genomic_DNA"/>
</dbReference>
<reference evidence="5" key="1">
    <citation type="submission" date="2016-06" db="UniProtKB">
        <authorList>
            <consortium name="WormBaseParasite"/>
        </authorList>
    </citation>
    <scope>IDENTIFICATION</scope>
</reference>
<dbReference type="PANTHER" id="PTHR21190:SF1">
    <property type="entry name" value="GH10077P"/>
    <property type="match status" value="1"/>
</dbReference>